<organism evidence="2 3">
    <name type="scientific">Porphyra umbilicalis</name>
    <name type="common">Purple laver</name>
    <name type="synonym">Red alga</name>
    <dbReference type="NCBI Taxonomy" id="2786"/>
    <lineage>
        <taxon>Eukaryota</taxon>
        <taxon>Rhodophyta</taxon>
        <taxon>Bangiophyceae</taxon>
        <taxon>Bangiales</taxon>
        <taxon>Bangiaceae</taxon>
        <taxon>Porphyra</taxon>
    </lineage>
</organism>
<gene>
    <name evidence="2" type="ORF">BU14_0327s0002</name>
</gene>
<evidence type="ECO:0000256" key="1">
    <source>
        <dbReference type="SAM" id="Phobius"/>
    </source>
</evidence>
<keyword evidence="1" id="KW-0472">Membrane</keyword>
<dbReference type="Proteomes" id="UP000218209">
    <property type="component" value="Unassembled WGS sequence"/>
</dbReference>
<keyword evidence="1" id="KW-1133">Transmembrane helix</keyword>
<protein>
    <submittedName>
        <fullName evidence="2">Uncharacterized protein</fullName>
    </submittedName>
</protein>
<name>A0A1X6NYU1_PORUM</name>
<feature type="transmembrane region" description="Helical" evidence="1">
    <location>
        <begin position="162"/>
        <end position="179"/>
    </location>
</feature>
<keyword evidence="3" id="KW-1185">Reference proteome</keyword>
<keyword evidence="1" id="KW-0812">Transmembrane</keyword>
<reference evidence="2 3" key="1">
    <citation type="submission" date="2017-03" db="EMBL/GenBank/DDBJ databases">
        <title>WGS assembly of Porphyra umbilicalis.</title>
        <authorList>
            <person name="Brawley S.H."/>
            <person name="Blouin N.A."/>
            <person name="Ficko-Blean E."/>
            <person name="Wheeler G.L."/>
            <person name="Lohr M."/>
            <person name="Goodson H.V."/>
            <person name="Jenkins J.W."/>
            <person name="Blaby-Haas C.E."/>
            <person name="Helliwell K.E."/>
            <person name="Chan C."/>
            <person name="Marriage T."/>
            <person name="Bhattacharya D."/>
            <person name="Klein A.S."/>
            <person name="Badis Y."/>
            <person name="Brodie J."/>
            <person name="Cao Y."/>
            <person name="Collen J."/>
            <person name="Dittami S.M."/>
            <person name="Gachon C.M."/>
            <person name="Green B.R."/>
            <person name="Karpowicz S."/>
            <person name="Kim J.W."/>
            <person name="Kudahl U."/>
            <person name="Lin S."/>
            <person name="Michel G."/>
            <person name="Mittag M."/>
            <person name="Olson B.J."/>
            <person name="Pangilinan J."/>
            <person name="Peng Y."/>
            <person name="Qiu H."/>
            <person name="Shu S."/>
            <person name="Singer J.T."/>
            <person name="Smith A.G."/>
            <person name="Sprecher B.N."/>
            <person name="Wagner V."/>
            <person name="Wang W."/>
            <person name="Wang Z.-Y."/>
            <person name="Yan J."/>
            <person name="Yarish C."/>
            <person name="Zoeuner-Riek S."/>
            <person name="Zhuang Y."/>
            <person name="Zou Y."/>
            <person name="Lindquist E.A."/>
            <person name="Grimwood J."/>
            <person name="Barry K."/>
            <person name="Rokhsar D.S."/>
            <person name="Schmutz J."/>
            <person name="Stiller J.W."/>
            <person name="Grossman A.R."/>
            <person name="Prochnik S.E."/>
        </authorList>
    </citation>
    <scope>NUCLEOTIDE SEQUENCE [LARGE SCALE GENOMIC DNA]</scope>
    <source>
        <strain evidence="2">4086291</strain>
    </source>
</reference>
<accession>A0A1X6NYU1</accession>
<evidence type="ECO:0000313" key="3">
    <source>
        <dbReference type="Proteomes" id="UP000218209"/>
    </source>
</evidence>
<evidence type="ECO:0000313" key="2">
    <source>
        <dbReference type="EMBL" id="OSX73791.1"/>
    </source>
</evidence>
<sequence length="194" mass="20915">MEELMHDLEDVRKAGSADSSTKVDLEASIDMLDAKFERLRHSLVGTGGGDQHEGVVSGVRAEEAHSLAHDLKGMMTHSAGAISSLEEGVNAMERSLGEVTSLQKRYQEDMTQINHMADSARTALERMQRASLRDRGSAARAAASMKQLSLGTGPLAAGHSKLLTIVLLEVAALVGLALFKRYRASKSTASKRNW</sequence>
<dbReference type="EMBL" id="KV918979">
    <property type="protein sequence ID" value="OSX73791.1"/>
    <property type="molecule type" value="Genomic_DNA"/>
</dbReference>
<proteinExistence type="predicted"/>
<dbReference type="AlphaFoldDB" id="A0A1X6NYU1"/>